<evidence type="ECO:0000313" key="2">
    <source>
        <dbReference type="EMBL" id="KER20487.1"/>
    </source>
</evidence>
<feature type="region of interest" description="Disordered" evidence="1">
    <location>
        <begin position="75"/>
        <end position="105"/>
    </location>
</feature>
<keyword evidence="3" id="KW-1185">Reference proteome</keyword>
<proteinExistence type="predicted"/>
<organism evidence="2 3">
    <name type="scientific">Opisthorchis viverrini</name>
    <name type="common">Southeast Asian liver fluke</name>
    <dbReference type="NCBI Taxonomy" id="6198"/>
    <lineage>
        <taxon>Eukaryota</taxon>
        <taxon>Metazoa</taxon>
        <taxon>Spiralia</taxon>
        <taxon>Lophotrochozoa</taxon>
        <taxon>Platyhelminthes</taxon>
        <taxon>Trematoda</taxon>
        <taxon>Digenea</taxon>
        <taxon>Opisthorchiida</taxon>
        <taxon>Opisthorchiata</taxon>
        <taxon>Opisthorchiidae</taxon>
        <taxon>Opisthorchis</taxon>
    </lineage>
</organism>
<accession>A0A074Z4N4</accession>
<dbReference type="AlphaFoldDB" id="A0A074Z4N4"/>
<dbReference type="EMBL" id="KL597051">
    <property type="protein sequence ID" value="KER20487.1"/>
    <property type="molecule type" value="Genomic_DNA"/>
</dbReference>
<feature type="compositionally biased region" description="Basic and acidic residues" evidence="1">
    <location>
        <begin position="75"/>
        <end position="88"/>
    </location>
</feature>
<dbReference type="GeneID" id="20325140"/>
<name>A0A074Z4N4_OPIVI</name>
<dbReference type="RefSeq" id="XP_009175765.1">
    <property type="nucleotide sequence ID" value="XM_009177501.1"/>
</dbReference>
<dbReference type="KEGG" id="ovi:T265_10972"/>
<dbReference type="Proteomes" id="UP000054324">
    <property type="component" value="Unassembled WGS sequence"/>
</dbReference>
<sequence length="111" mass="12434">MCLSRTLVPMYSRVIVTLLKGSTHAHNVSTIGYISTNNPPIILALRKIVYTYKGILEYRLSLSFMMPTIPGNEPRNAECEHYSEDVSRGRGGLYSNRPPSSVNRTAAIYKN</sequence>
<evidence type="ECO:0000313" key="3">
    <source>
        <dbReference type="Proteomes" id="UP000054324"/>
    </source>
</evidence>
<gene>
    <name evidence="2" type="ORF">T265_10972</name>
</gene>
<dbReference type="CTD" id="20325140"/>
<reference evidence="2 3" key="1">
    <citation type="submission" date="2013-11" db="EMBL/GenBank/DDBJ databases">
        <title>Opisthorchis viverrini - life in the bile duct.</title>
        <authorList>
            <person name="Young N.D."/>
            <person name="Nagarajan N."/>
            <person name="Lin S.J."/>
            <person name="Korhonen P.K."/>
            <person name="Jex A.R."/>
            <person name="Hall R.S."/>
            <person name="Safavi-Hemami H."/>
            <person name="Kaewkong W."/>
            <person name="Bertrand D."/>
            <person name="Gao S."/>
            <person name="Seet Q."/>
            <person name="Wongkham S."/>
            <person name="Teh B.T."/>
            <person name="Wongkham C."/>
            <person name="Intapan P.M."/>
            <person name="Maleewong W."/>
            <person name="Yang X."/>
            <person name="Hu M."/>
            <person name="Wang Z."/>
            <person name="Hofmann A."/>
            <person name="Sternberg P.W."/>
            <person name="Tan P."/>
            <person name="Wang J."/>
            <person name="Gasser R.B."/>
        </authorList>
    </citation>
    <scope>NUCLEOTIDE SEQUENCE [LARGE SCALE GENOMIC DNA]</scope>
</reference>
<evidence type="ECO:0000256" key="1">
    <source>
        <dbReference type="SAM" id="MobiDB-lite"/>
    </source>
</evidence>
<protein>
    <submittedName>
        <fullName evidence="2">Uncharacterized protein</fullName>
    </submittedName>
</protein>